<proteinExistence type="predicted"/>
<accession>A0ABY4N0P0</accession>
<reference evidence="2" key="1">
    <citation type="submission" date="2022-05" db="EMBL/GenBank/DDBJ databases">
        <title>Genomic analysis of Brachybacterium sp. CBA3104.</title>
        <authorList>
            <person name="Roh S.W."/>
            <person name="Kim Y.B."/>
            <person name="Kim Y."/>
        </authorList>
    </citation>
    <scope>NUCLEOTIDE SEQUENCE</scope>
    <source>
        <strain evidence="2">CBA3104</strain>
    </source>
</reference>
<keyword evidence="1" id="KW-0472">Membrane</keyword>
<evidence type="ECO:0000256" key="1">
    <source>
        <dbReference type="SAM" id="Phobius"/>
    </source>
</evidence>
<feature type="transmembrane region" description="Helical" evidence="1">
    <location>
        <begin position="45"/>
        <end position="65"/>
    </location>
</feature>
<sequence length="222" mass="23939">MSRAQVLGRTRATFRMHWPWYLKLLPLALVIVISGFVLLTGDRAAAAISFVLLLLLAVLPIALVLRSYAFSVTDRAIVIGPFLPFFSCTVVMLSDIDLGTLRSWSNLAAYLHQSSTPWALTVGQINPGSRSGISFFARRTGDLEGDALTENQMIKDLGGTIEILSASRRPTAVVGVIARALADAGIANQQQILATALPPGRLTRERGAHLREIPGHPVPFGS</sequence>
<feature type="transmembrane region" description="Helical" evidence="1">
    <location>
        <begin position="77"/>
        <end position="96"/>
    </location>
</feature>
<evidence type="ECO:0000313" key="3">
    <source>
        <dbReference type="Proteomes" id="UP001055868"/>
    </source>
</evidence>
<feature type="transmembrane region" description="Helical" evidence="1">
    <location>
        <begin position="20"/>
        <end position="39"/>
    </location>
</feature>
<dbReference type="RefSeq" id="WP_249477095.1">
    <property type="nucleotide sequence ID" value="NZ_CP097218.1"/>
</dbReference>
<organism evidence="2 3">
    <name type="scientific">Brachybacterium kimchii</name>
    <dbReference type="NCBI Taxonomy" id="2942909"/>
    <lineage>
        <taxon>Bacteria</taxon>
        <taxon>Bacillati</taxon>
        <taxon>Actinomycetota</taxon>
        <taxon>Actinomycetes</taxon>
        <taxon>Micrococcales</taxon>
        <taxon>Dermabacteraceae</taxon>
        <taxon>Brachybacterium</taxon>
    </lineage>
</organism>
<keyword evidence="3" id="KW-1185">Reference proteome</keyword>
<gene>
    <name evidence="2" type="ORF">M4486_10630</name>
</gene>
<dbReference type="Proteomes" id="UP001055868">
    <property type="component" value="Chromosome"/>
</dbReference>
<dbReference type="EMBL" id="CP097218">
    <property type="protein sequence ID" value="UQN28108.1"/>
    <property type="molecule type" value="Genomic_DNA"/>
</dbReference>
<keyword evidence="1" id="KW-1133">Transmembrane helix</keyword>
<protein>
    <submittedName>
        <fullName evidence="2">DUF6526 family protein</fullName>
    </submittedName>
</protein>
<keyword evidence="1" id="KW-0812">Transmembrane</keyword>
<name>A0ABY4N0P0_9MICO</name>
<evidence type="ECO:0000313" key="2">
    <source>
        <dbReference type="EMBL" id="UQN28108.1"/>
    </source>
</evidence>